<accession>A0A540LJB3</accession>
<evidence type="ECO:0008006" key="3">
    <source>
        <dbReference type="Google" id="ProtNLM"/>
    </source>
</evidence>
<dbReference type="AlphaFoldDB" id="A0A540LJB3"/>
<sequence length="62" mass="7348">MAYQMHTDEERCLLFSSTLSDGALNWYCRLPPKTVYSFEELRKLFVTQHIFQTDRKHGSLHA</sequence>
<comment type="caution">
    <text evidence="1">The sequence shown here is derived from an EMBL/GenBank/DDBJ whole genome shotgun (WGS) entry which is preliminary data.</text>
</comment>
<name>A0A540LJB3_MALBA</name>
<dbReference type="Proteomes" id="UP000315295">
    <property type="component" value="Unassembled WGS sequence"/>
</dbReference>
<proteinExistence type="predicted"/>
<evidence type="ECO:0000313" key="1">
    <source>
        <dbReference type="EMBL" id="TQD86560.1"/>
    </source>
</evidence>
<organism evidence="1 2">
    <name type="scientific">Malus baccata</name>
    <name type="common">Siberian crab apple</name>
    <name type="synonym">Pyrus baccata</name>
    <dbReference type="NCBI Taxonomy" id="106549"/>
    <lineage>
        <taxon>Eukaryota</taxon>
        <taxon>Viridiplantae</taxon>
        <taxon>Streptophyta</taxon>
        <taxon>Embryophyta</taxon>
        <taxon>Tracheophyta</taxon>
        <taxon>Spermatophyta</taxon>
        <taxon>Magnoliopsida</taxon>
        <taxon>eudicotyledons</taxon>
        <taxon>Gunneridae</taxon>
        <taxon>Pentapetalae</taxon>
        <taxon>rosids</taxon>
        <taxon>fabids</taxon>
        <taxon>Rosales</taxon>
        <taxon>Rosaceae</taxon>
        <taxon>Amygdaloideae</taxon>
        <taxon>Maleae</taxon>
        <taxon>Malus</taxon>
    </lineage>
</organism>
<gene>
    <name evidence="1" type="ORF">C1H46_027892</name>
</gene>
<evidence type="ECO:0000313" key="2">
    <source>
        <dbReference type="Proteomes" id="UP000315295"/>
    </source>
</evidence>
<reference evidence="1 2" key="1">
    <citation type="journal article" date="2019" name="G3 (Bethesda)">
        <title>Sequencing of a Wild Apple (Malus baccata) Genome Unravels the Differences Between Cultivated and Wild Apple Species Regarding Disease Resistance and Cold Tolerance.</title>
        <authorList>
            <person name="Chen X."/>
        </authorList>
    </citation>
    <scope>NUCLEOTIDE SEQUENCE [LARGE SCALE GENOMIC DNA]</scope>
    <source>
        <strain evidence="2">cv. Shandingzi</strain>
        <tissue evidence="1">Leaves</tissue>
    </source>
</reference>
<dbReference type="EMBL" id="VIEB01000562">
    <property type="protein sequence ID" value="TQD86560.1"/>
    <property type="molecule type" value="Genomic_DNA"/>
</dbReference>
<protein>
    <recommendedName>
        <fullName evidence="3">Retrotransposon gag domain-containing protein</fullName>
    </recommendedName>
</protein>
<keyword evidence="2" id="KW-1185">Reference proteome</keyword>